<feature type="region of interest" description="Disordered" evidence="1">
    <location>
        <begin position="17"/>
        <end position="45"/>
    </location>
</feature>
<dbReference type="Proteomes" id="UP001139887">
    <property type="component" value="Unassembled WGS sequence"/>
</dbReference>
<proteinExistence type="predicted"/>
<dbReference type="AlphaFoldDB" id="A0A9W8IAW6"/>
<feature type="region of interest" description="Disordered" evidence="1">
    <location>
        <begin position="363"/>
        <end position="411"/>
    </location>
</feature>
<feature type="compositionally biased region" description="Polar residues" evidence="1">
    <location>
        <begin position="512"/>
        <end position="526"/>
    </location>
</feature>
<dbReference type="OrthoDB" id="5581856at2759"/>
<organism evidence="2 3">
    <name type="scientific">Coemansia brasiliensis</name>
    <dbReference type="NCBI Taxonomy" id="2650707"/>
    <lineage>
        <taxon>Eukaryota</taxon>
        <taxon>Fungi</taxon>
        <taxon>Fungi incertae sedis</taxon>
        <taxon>Zoopagomycota</taxon>
        <taxon>Kickxellomycotina</taxon>
        <taxon>Kickxellomycetes</taxon>
        <taxon>Kickxellales</taxon>
        <taxon>Kickxellaceae</taxon>
        <taxon>Coemansia</taxon>
    </lineage>
</organism>
<dbReference type="EMBL" id="JANBUW010000125">
    <property type="protein sequence ID" value="KAJ2848869.1"/>
    <property type="molecule type" value="Genomic_DNA"/>
</dbReference>
<sequence length="685" mass="73495">MLKFNVSAFQAKTVVPSSHNSPLQQRTEASVLGHDNSQVDNVTRPSKLSSVASTPVFCTAVPGKRSEELAVDRLDTGSWCCIYPFDIDVPIKEGHLRQNADTALMLEVRTTCSKPVASLPYGKLETISDTIDDRAAQLEDLANMLSTEILAHLQDKPQQPALSSMNDLEQSCKCSAVSEFVIARRVVQILVATRPLVNINTRVIGLPAVPGATTAVVEVSVVCDSAIATADRLALKSVKLQSLGWQVQELATQSLLPFELAPGNCWISVFKITSFADSAWKDAANQRFLNLQNLLDPGGSFDVIDHYAALTANVQIGLLDTASADSWILDIKHHISVSDAIQALPATSFSDGATYIQSDTEAETTLDTSTLQPPSLPAAPGAGEGSNSSSGRSSGAFANNSRLTMDMRRSSARDKVAVTNMGHTKTTSLDATLHLQLPPQRKQSLISSLDKPLPSDVLPHQTGSRSRRLTGKYAAIGFGDRNPNSLMSQRARAVTINHAAGHHFNPPHSPVPTIQSVASSQASNPRYSLEDQESLRRRRSSVQTAIGVADQPQLNEPAQLSNIIVTFNAPSKAILGEMFVVEVRFTNTTGMHFSRLSLIDNLPEPDDDIALAAAATSRGLLPVDYEATVPPLPSGGSALVKLKYMAAAPQFHTIGSLRLVDLEGTCANSKTLAVIEAPFVIYVDE</sequence>
<feature type="compositionally biased region" description="Low complexity" evidence="1">
    <location>
        <begin position="378"/>
        <end position="401"/>
    </location>
</feature>
<keyword evidence="3" id="KW-1185">Reference proteome</keyword>
<accession>A0A9W8IAW6</accession>
<protein>
    <submittedName>
        <fullName evidence="2">Uncharacterized protein</fullName>
    </submittedName>
</protein>
<evidence type="ECO:0000256" key="1">
    <source>
        <dbReference type="SAM" id="MobiDB-lite"/>
    </source>
</evidence>
<name>A0A9W8IAW6_9FUNG</name>
<feature type="compositionally biased region" description="Polar residues" evidence="1">
    <location>
        <begin position="17"/>
        <end position="28"/>
    </location>
</feature>
<comment type="caution">
    <text evidence="2">The sequence shown here is derived from an EMBL/GenBank/DDBJ whole genome shotgun (WGS) entry which is preliminary data.</text>
</comment>
<feature type="compositionally biased region" description="Polar residues" evidence="1">
    <location>
        <begin position="363"/>
        <end position="373"/>
    </location>
</feature>
<evidence type="ECO:0000313" key="2">
    <source>
        <dbReference type="EMBL" id="KAJ2848869.1"/>
    </source>
</evidence>
<feature type="compositionally biased region" description="Polar residues" evidence="1">
    <location>
        <begin position="35"/>
        <end position="45"/>
    </location>
</feature>
<gene>
    <name evidence="2" type="ORF">IWW36_003023</name>
</gene>
<feature type="region of interest" description="Disordered" evidence="1">
    <location>
        <begin position="501"/>
        <end position="532"/>
    </location>
</feature>
<evidence type="ECO:0000313" key="3">
    <source>
        <dbReference type="Proteomes" id="UP001139887"/>
    </source>
</evidence>
<reference evidence="2" key="1">
    <citation type="submission" date="2022-07" db="EMBL/GenBank/DDBJ databases">
        <title>Phylogenomic reconstructions and comparative analyses of Kickxellomycotina fungi.</title>
        <authorList>
            <person name="Reynolds N.K."/>
            <person name="Stajich J.E."/>
            <person name="Barry K."/>
            <person name="Grigoriev I.V."/>
            <person name="Crous P."/>
            <person name="Smith M.E."/>
        </authorList>
    </citation>
    <scope>NUCLEOTIDE SEQUENCE</scope>
    <source>
        <strain evidence="2">NRRL 1566</strain>
    </source>
</reference>